<feature type="domain" description="DNA-directed DNA polymerase family B mitochondria/virus" evidence="9">
    <location>
        <begin position="530"/>
        <end position="1020"/>
    </location>
</feature>
<dbReference type="Pfam" id="PF03175">
    <property type="entry name" value="DNA_pol_B_2"/>
    <property type="match status" value="1"/>
</dbReference>
<dbReference type="PANTHER" id="PTHR31511:SF12">
    <property type="entry name" value="RHO TERMINATION FACTOR N-TERMINAL DOMAIN-CONTAINING PROTEIN"/>
    <property type="match status" value="1"/>
</dbReference>
<accession>A0A151I7Q9</accession>
<dbReference type="GO" id="GO:0003677">
    <property type="term" value="F:DNA binding"/>
    <property type="evidence" value="ECO:0007669"/>
    <property type="project" value="UniProtKB-KW"/>
</dbReference>
<keyword evidence="6" id="KW-0239">DNA-directed DNA polymerase</keyword>
<evidence type="ECO:0000259" key="9">
    <source>
        <dbReference type="Pfam" id="PF03175"/>
    </source>
</evidence>
<dbReference type="GO" id="GO:0003887">
    <property type="term" value="F:DNA-directed DNA polymerase activity"/>
    <property type="evidence" value="ECO:0007669"/>
    <property type="project" value="UniProtKB-KW"/>
</dbReference>
<dbReference type="SUPFAM" id="SSF54060">
    <property type="entry name" value="His-Me finger endonucleases"/>
    <property type="match status" value="1"/>
</dbReference>
<evidence type="ECO:0000256" key="2">
    <source>
        <dbReference type="ARBA" id="ARBA00012417"/>
    </source>
</evidence>
<evidence type="ECO:0000256" key="4">
    <source>
        <dbReference type="ARBA" id="ARBA00022695"/>
    </source>
</evidence>
<dbReference type="InterPro" id="IPR023211">
    <property type="entry name" value="DNA_pol_palm_dom_sf"/>
</dbReference>
<keyword evidence="5" id="KW-0235">DNA replication</keyword>
<gene>
    <name evidence="10" type="ORF">ALC62_15214</name>
</gene>
<keyword evidence="11" id="KW-1185">Reference proteome</keyword>
<sequence length="1195" mass="139058">MELDLIEQAAQLNTREEYVAWEQRCDEFIESLEEQSRIKRPRLSIGNRQAVIASIARLESLKDSVRGRFVYVGAGYGLRWREIETAFESRILTGAVINSNHIDPRRFLEDASEIVLERVQCVLQRYDSIKINTVFNGEFVAGDKRANKSIATRNYEIHRYTDQREWYVSRVVEPILASLEEFQERDSGWALSRILNLTVNANKLNPLRAGCHIKLPEEIMLKRAVINVQSKDNACFAWSVVAALHPAQENGHRESSYPHYSLVLNLTGIEFPMTLSQSKKFENLNDISINVYAIEQGIIPIRLADQKRSKHVNLLYVEDDIAGHFVLIKDLSRLVSSQISKKEHKKYFCDSSISKLEIHSVDCGKLNDCAIRLPSEDDKWLKFKNHCRKERVPFVVYADLECALEKMDEDPTSSMYQHHQVFSIAYYIHCSHDDSLSSYRFRRDNNCISWFADELKNLAHSVQSIISTNVPMDFTRDDWEKFNNATHCHVCKKPFMKDDKRARDHCHLTGRYRGPAHSNCNLNYKDSRCIPVVFHNLTGYDAHFIIKEIAAAYEGQVDLLPITKEKYISFTKHVDDTIDDKKNCIQLRFIDSYRFLASSLDKLASFLNKDKLRVLRREFSHLSEENFNLLTRKGVFPYEYIDCSEKLNESCLPPRDSFYSSLTDDTVSESDYAHAVNVWQRFSIQTLGEYSDLYLKTDVLLLADVFENFRDSCVASYGLDPAYYYTLPGFTWDAMLKHTGVKFELLTDIDMVMFVERGIRGGLSQCSNRYARANNKYISSYDSSKPSSYLMYYDVNNLYGWAMCQPLPYADFRWVDDVQNFDFSTIPLDSPTGYILEVDIEYPQHLHDAHTDLPFCPTREKPPGKRDDKLLATLCDKQRYVIHYRNLQQCTRHGLRIAKIHRILQFTQSPWLRDYIELNTKFRTLAKNDFEKNLYKLMNNAVFGKTMENVRDRVDVKLVTKWEGRYGAEAMIAKPNFHSRSVFSENLVAIELRKLEVKFDKPIYVGMCILDILKTCLYEFHHEYMTPFHEKCKIMYTDTDSLIYHVECDDVYEIIKRDINRFDTSDYSIDNPYSIPLANKKVPDLMKDENNGAIMTEFVGLRAKMYALRVQGKKDTKKAKGVKSNVVARSITFDDYTRCLNDAIEMTRRQSCIRSKLHEVYTISETKIALSPHDDKRYIISSSTDTLPWGHYRCK</sequence>
<evidence type="ECO:0000256" key="7">
    <source>
        <dbReference type="ARBA" id="ARBA00023125"/>
    </source>
</evidence>
<dbReference type="PANTHER" id="PTHR31511">
    <property type="entry name" value="PROTEIN CBG23764"/>
    <property type="match status" value="1"/>
</dbReference>
<dbReference type="STRING" id="456900.A0A151I7Q9"/>
<dbReference type="GO" id="GO:0006260">
    <property type="term" value="P:DNA replication"/>
    <property type="evidence" value="ECO:0007669"/>
    <property type="project" value="UniProtKB-KW"/>
</dbReference>
<evidence type="ECO:0000256" key="3">
    <source>
        <dbReference type="ARBA" id="ARBA00022679"/>
    </source>
</evidence>
<dbReference type="Proteomes" id="UP000078542">
    <property type="component" value="Unassembled WGS sequence"/>
</dbReference>
<comment type="similarity">
    <text evidence="1">Belongs to the DNA polymerase type-B family.</text>
</comment>
<organism evidence="10 11">
    <name type="scientific">Cyphomyrmex costatus</name>
    <dbReference type="NCBI Taxonomy" id="456900"/>
    <lineage>
        <taxon>Eukaryota</taxon>
        <taxon>Metazoa</taxon>
        <taxon>Ecdysozoa</taxon>
        <taxon>Arthropoda</taxon>
        <taxon>Hexapoda</taxon>
        <taxon>Insecta</taxon>
        <taxon>Pterygota</taxon>
        <taxon>Neoptera</taxon>
        <taxon>Endopterygota</taxon>
        <taxon>Hymenoptera</taxon>
        <taxon>Apocrita</taxon>
        <taxon>Aculeata</taxon>
        <taxon>Formicoidea</taxon>
        <taxon>Formicidae</taxon>
        <taxon>Myrmicinae</taxon>
        <taxon>Cyphomyrmex</taxon>
    </lineage>
</organism>
<keyword evidence="3" id="KW-0808">Transferase</keyword>
<dbReference type="EC" id="2.7.7.7" evidence="2"/>
<comment type="catalytic activity">
    <reaction evidence="8">
        <text>DNA(n) + a 2'-deoxyribonucleoside 5'-triphosphate = DNA(n+1) + diphosphate</text>
        <dbReference type="Rhea" id="RHEA:22508"/>
        <dbReference type="Rhea" id="RHEA-COMP:17339"/>
        <dbReference type="Rhea" id="RHEA-COMP:17340"/>
        <dbReference type="ChEBI" id="CHEBI:33019"/>
        <dbReference type="ChEBI" id="CHEBI:61560"/>
        <dbReference type="ChEBI" id="CHEBI:173112"/>
        <dbReference type="EC" id="2.7.7.7"/>
    </reaction>
</comment>
<evidence type="ECO:0000313" key="11">
    <source>
        <dbReference type="Proteomes" id="UP000078542"/>
    </source>
</evidence>
<proteinExistence type="inferred from homology"/>
<reference evidence="10 11" key="1">
    <citation type="submission" date="2016-03" db="EMBL/GenBank/DDBJ databases">
        <title>Cyphomyrmex costatus WGS genome.</title>
        <authorList>
            <person name="Nygaard S."/>
            <person name="Hu H."/>
            <person name="Boomsma J."/>
            <person name="Zhang G."/>
        </authorList>
    </citation>
    <scope>NUCLEOTIDE SEQUENCE [LARGE SCALE GENOMIC DNA]</scope>
    <source>
        <strain evidence="10">MS0001</strain>
        <tissue evidence="10">Whole body</tissue>
    </source>
</reference>
<protein>
    <recommendedName>
        <fullName evidence="2">DNA-directed DNA polymerase</fullName>
        <ecNumber evidence="2">2.7.7.7</ecNumber>
    </recommendedName>
</protein>
<dbReference type="EMBL" id="KQ978404">
    <property type="protein sequence ID" value="KYM94174.1"/>
    <property type="molecule type" value="Genomic_DNA"/>
</dbReference>
<dbReference type="Gene3D" id="3.90.1600.10">
    <property type="entry name" value="Palm domain of DNA polymerase"/>
    <property type="match status" value="1"/>
</dbReference>
<evidence type="ECO:0000256" key="8">
    <source>
        <dbReference type="ARBA" id="ARBA00049244"/>
    </source>
</evidence>
<dbReference type="InterPro" id="IPR004868">
    <property type="entry name" value="DNA-dir_DNA_pol_B_mt/vir"/>
</dbReference>
<evidence type="ECO:0000256" key="6">
    <source>
        <dbReference type="ARBA" id="ARBA00022932"/>
    </source>
</evidence>
<evidence type="ECO:0000313" key="10">
    <source>
        <dbReference type="EMBL" id="KYM94174.1"/>
    </source>
</evidence>
<dbReference type="SUPFAM" id="SSF53098">
    <property type="entry name" value="Ribonuclease H-like"/>
    <property type="match status" value="1"/>
</dbReference>
<dbReference type="InterPro" id="IPR043502">
    <property type="entry name" value="DNA/RNA_pol_sf"/>
</dbReference>
<name>A0A151I7Q9_9HYME</name>
<evidence type="ECO:0000256" key="1">
    <source>
        <dbReference type="ARBA" id="ARBA00005755"/>
    </source>
</evidence>
<dbReference type="GO" id="GO:0000166">
    <property type="term" value="F:nucleotide binding"/>
    <property type="evidence" value="ECO:0007669"/>
    <property type="project" value="InterPro"/>
</dbReference>
<dbReference type="SUPFAM" id="SSF56672">
    <property type="entry name" value="DNA/RNA polymerases"/>
    <property type="match status" value="1"/>
</dbReference>
<dbReference type="InterPro" id="IPR036397">
    <property type="entry name" value="RNaseH_sf"/>
</dbReference>
<dbReference type="GO" id="GO:0042575">
    <property type="term" value="C:DNA polymerase complex"/>
    <property type="evidence" value="ECO:0007669"/>
    <property type="project" value="UniProtKB-ARBA"/>
</dbReference>
<dbReference type="Gene3D" id="3.30.420.10">
    <property type="entry name" value="Ribonuclease H-like superfamily/Ribonuclease H"/>
    <property type="match status" value="1"/>
</dbReference>
<dbReference type="InterPro" id="IPR044925">
    <property type="entry name" value="His-Me_finger_sf"/>
</dbReference>
<evidence type="ECO:0000256" key="5">
    <source>
        <dbReference type="ARBA" id="ARBA00022705"/>
    </source>
</evidence>
<dbReference type="AlphaFoldDB" id="A0A151I7Q9"/>
<keyword evidence="4" id="KW-0548">Nucleotidyltransferase</keyword>
<dbReference type="InterPro" id="IPR012337">
    <property type="entry name" value="RNaseH-like_sf"/>
</dbReference>
<keyword evidence="7" id="KW-0238">DNA-binding</keyword>